<evidence type="ECO:0000256" key="6">
    <source>
        <dbReference type="HAMAP-Rule" id="MF_01110"/>
    </source>
</evidence>
<dbReference type="SMART" id="SM00859">
    <property type="entry name" value="Semialdhyde_dh"/>
    <property type="match status" value="1"/>
</dbReference>
<keyword evidence="3 6" id="KW-0028">Amino-acid biosynthesis</keyword>
<proteinExistence type="inferred from homology"/>
<evidence type="ECO:0000259" key="8">
    <source>
        <dbReference type="SMART" id="SM00859"/>
    </source>
</evidence>
<dbReference type="PANTHER" id="PTHR32338">
    <property type="entry name" value="N-ACETYL-GAMMA-GLUTAMYL-PHOSPHATE REDUCTASE, CHLOROPLASTIC-RELATED-RELATED"/>
    <property type="match status" value="1"/>
</dbReference>
<dbReference type="Gene3D" id="3.40.50.720">
    <property type="entry name" value="NAD(P)-binding Rossmann-like Domain"/>
    <property type="match status" value="1"/>
</dbReference>
<keyword evidence="10" id="KW-1185">Reference proteome</keyword>
<dbReference type="RefSeq" id="WP_050520070.1">
    <property type="nucleotide sequence ID" value="NZ_FOCO01000008.1"/>
</dbReference>
<evidence type="ECO:0000256" key="3">
    <source>
        <dbReference type="ARBA" id="ARBA00022605"/>
    </source>
</evidence>
<dbReference type="InterPro" id="IPR050085">
    <property type="entry name" value="AGPR"/>
</dbReference>
<keyword evidence="1 6" id="KW-0963">Cytoplasm</keyword>
<dbReference type="PROSITE" id="PS01224">
    <property type="entry name" value="ARGC"/>
    <property type="match status" value="1"/>
</dbReference>
<dbReference type="SUPFAM" id="SSF55347">
    <property type="entry name" value="Glyceraldehyde-3-phosphate dehydrogenase-like, C-terminal domain"/>
    <property type="match status" value="1"/>
</dbReference>
<evidence type="ECO:0000313" key="9">
    <source>
        <dbReference type="EMBL" id="SEN14384.1"/>
    </source>
</evidence>
<dbReference type="PANTHER" id="PTHR32338:SF10">
    <property type="entry name" value="N-ACETYL-GAMMA-GLUTAMYL-PHOSPHATE REDUCTASE, CHLOROPLASTIC-RELATED"/>
    <property type="match status" value="1"/>
</dbReference>
<gene>
    <name evidence="6" type="primary">argC</name>
    <name evidence="9" type="ORF">SAMN05216227_100854</name>
</gene>
<comment type="subcellular location">
    <subcellularLocation>
        <location evidence="6">Cytoplasm</location>
    </subcellularLocation>
</comment>
<dbReference type="GO" id="GO:0005737">
    <property type="term" value="C:cytoplasm"/>
    <property type="evidence" value="ECO:0007669"/>
    <property type="project" value="UniProtKB-SubCell"/>
</dbReference>
<dbReference type="HAMAP" id="MF_01110">
    <property type="entry name" value="ArgC_type2"/>
    <property type="match status" value="1"/>
</dbReference>
<dbReference type="Pfam" id="PF22698">
    <property type="entry name" value="Semialdhyde_dhC_1"/>
    <property type="match status" value="1"/>
</dbReference>
<dbReference type="InterPro" id="IPR058924">
    <property type="entry name" value="AGPR_dimerisation_dom"/>
</dbReference>
<evidence type="ECO:0000256" key="2">
    <source>
        <dbReference type="ARBA" id="ARBA00022571"/>
    </source>
</evidence>
<dbReference type="CDD" id="cd23935">
    <property type="entry name" value="AGPR_2_C"/>
    <property type="match status" value="1"/>
</dbReference>
<evidence type="ECO:0000256" key="4">
    <source>
        <dbReference type="ARBA" id="ARBA00022857"/>
    </source>
</evidence>
<dbReference type="Gene3D" id="3.30.360.10">
    <property type="entry name" value="Dihydrodipicolinate Reductase, domain 2"/>
    <property type="match status" value="1"/>
</dbReference>
<dbReference type="EC" id="1.2.1.38" evidence="6"/>
<keyword evidence="4 6" id="KW-0521">NADP</keyword>
<comment type="function">
    <text evidence="6">Catalyzes the NADPH-dependent reduction of N-acetyl-5-glutamyl phosphate to yield N-acetyl-L-glutamate 5-semialdehyde.</text>
</comment>
<evidence type="ECO:0000256" key="1">
    <source>
        <dbReference type="ARBA" id="ARBA00022490"/>
    </source>
</evidence>
<feature type="domain" description="Semialdehyde dehydrogenase NAD-binding" evidence="8">
    <location>
        <begin position="4"/>
        <end position="105"/>
    </location>
</feature>
<dbReference type="InterPro" id="IPR000534">
    <property type="entry name" value="Semialdehyde_DH_NAD-bd"/>
</dbReference>
<dbReference type="InterPro" id="IPR023013">
    <property type="entry name" value="AGPR_AS"/>
</dbReference>
<dbReference type="InterPro" id="IPR036291">
    <property type="entry name" value="NAD(P)-bd_dom_sf"/>
</dbReference>
<comment type="similarity">
    <text evidence="6">Belongs to the NAGSA dehydrogenase family. Type 2 subfamily.</text>
</comment>
<dbReference type="OrthoDB" id="9801289at2"/>
<feature type="active site" evidence="6 7">
    <location>
        <position position="116"/>
    </location>
</feature>
<sequence length="300" mass="31345">MGAKVFIDGEVGTTGLQIRDRLLGRKDIELISLPNDLRKDAGARADAFARADVAILCLPDDAAIAAAAMCADLPTKIIDASTAHRVNPDWVFGFAELAAGQRAAIAGAKRVSNPGCYSTCAIALLRPLTDAGLVARDAYLSIFGISGYTGGGKAMIAEFESGAANGVFLYATGQQHKHMPEVMQYGHVSRAPIFVPAVGHYAQGMIVQIPLHGVDARAVHAALTAHYTGSAFISVRALDAVQARENPQAFNNTNQLELAVLGNGDRVVVSAILDNLGKGASGAAVQNLNLMLGLDEGAWL</sequence>
<dbReference type="GO" id="GO:0006526">
    <property type="term" value="P:L-arginine biosynthetic process"/>
    <property type="evidence" value="ECO:0007669"/>
    <property type="project" value="UniProtKB-UniRule"/>
</dbReference>
<organism evidence="9 10">
    <name type="scientific">Pseudorhodobacter antarcticus</name>
    <dbReference type="NCBI Taxonomy" id="1077947"/>
    <lineage>
        <taxon>Bacteria</taxon>
        <taxon>Pseudomonadati</taxon>
        <taxon>Pseudomonadota</taxon>
        <taxon>Alphaproteobacteria</taxon>
        <taxon>Rhodobacterales</taxon>
        <taxon>Paracoccaceae</taxon>
        <taxon>Pseudorhodobacter</taxon>
    </lineage>
</organism>
<dbReference type="Proteomes" id="UP000183002">
    <property type="component" value="Unassembled WGS sequence"/>
</dbReference>
<evidence type="ECO:0000256" key="5">
    <source>
        <dbReference type="ARBA" id="ARBA00023002"/>
    </source>
</evidence>
<name>A0A1H8E5H8_9RHOB</name>
<dbReference type="GO" id="GO:0051287">
    <property type="term" value="F:NAD binding"/>
    <property type="evidence" value="ECO:0007669"/>
    <property type="project" value="InterPro"/>
</dbReference>
<dbReference type="EMBL" id="FOCO01000008">
    <property type="protein sequence ID" value="SEN14384.1"/>
    <property type="molecule type" value="Genomic_DNA"/>
</dbReference>
<dbReference type="GO" id="GO:0003942">
    <property type="term" value="F:N-acetyl-gamma-glutamyl-phosphate reductase activity"/>
    <property type="evidence" value="ECO:0007669"/>
    <property type="project" value="UniProtKB-UniRule"/>
</dbReference>
<accession>A0A1H8E5H8</accession>
<comment type="catalytic activity">
    <reaction evidence="6">
        <text>N-acetyl-L-glutamate 5-semialdehyde + phosphate + NADP(+) = N-acetyl-L-glutamyl 5-phosphate + NADPH + H(+)</text>
        <dbReference type="Rhea" id="RHEA:21588"/>
        <dbReference type="ChEBI" id="CHEBI:15378"/>
        <dbReference type="ChEBI" id="CHEBI:29123"/>
        <dbReference type="ChEBI" id="CHEBI:43474"/>
        <dbReference type="ChEBI" id="CHEBI:57783"/>
        <dbReference type="ChEBI" id="CHEBI:57936"/>
        <dbReference type="ChEBI" id="CHEBI:58349"/>
        <dbReference type="EC" id="1.2.1.38"/>
    </reaction>
</comment>
<keyword evidence="5 6" id="KW-0560">Oxidoreductase</keyword>
<reference evidence="9 10" key="1">
    <citation type="submission" date="2016-10" db="EMBL/GenBank/DDBJ databases">
        <authorList>
            <person name="de Groot N.N."/>
        </authorList>
    </citation>
    <scope>NUCLEOTIDE SEQUENCE [LARGE SCALE GENOMIC DNA]</scope>
    <source>
        <strain evidence="9 10">CGMCC 1.10836</strain>
    </source>
</reference>
<dbReference type="AlphaFoldDB" id="A0A1H8E5H8"/>
<comment type="pathway">
    <text evidence="6">Amino-acid biosynthesis; L-arginine biosynthesis; N(2)-acetyl-L-ornithine from L-glutamate: step 3/4.</text>
</comment>
<dbReference type="Pfam" id="PF01118">
    <property type="entry name" value="Semialdhyde_dh"/>
    <property type="match status" value="1"/>
</dbReference>
<dbReference type="STRING" id="1077947.SAMN05216227_100854"/>
<keyword evidence="2 6" id="KW-0055">Arginine biosynthesis</keyword>
<dbReference type="UniPathway" id="UPA00068">
    <property type="reaction ID" value="UER00108"/>
</dbReference>
<protein>
    <recommendedName>
        <fullName evidence="6">N-acetyl-gamma-glutamyl-phosphate reductase</fullName>
        <shortName evidence="6">AGPR</shortName>
        <ecNumber evidence="6">1.2.1.38</ecNumber>
    </recommendedName>
    <alternativeName>
        <fullName evidence="6">N-acetyl-glutamate semialdehyde dehydrogenase</fullName>
        <shortName evidence="6">NAGSA dehydrogenase</shortName>
    </alternativeName>
</protein>
<dbReference type="NCBIfam" id="TIGR01851">
    <property type="entry name" value="argC_other"/>
    <property type="match status" value="1"/>
</dbReference>
<evidence type="ECO:0000313" key="10">
    <source>
        <dbReference type="Proteomes" id="UP000183002"/>
    </source>
</evidence>
<dbReference type="SUPFAM" id="SSF51735">
    <property type="entry name" value="NAD(P)-binding Rossmann-fold domains"/>
    <property type="match status" value="1"/>
</dbReference>
<evidence type="ECO:0000256" key="7">
    <source>
        <dbReference type="PROSITE-ProRule" id="PRU10010"/>
    </source>
</evidence>
<dbReference type="InterPro" id="IPR010136">
    <property type="entry name" value="AGPR_type-2"/>
</dbReference>